<protein>
    <submittedName>
        <fullName evidence="5">3-keto-5-aminohexanoate cleavage protein</fullName>
    </submittedName>
</protein>
<keyword evidence="2" id="KW-0808">Transferase</keyword>
<dbReference type="GO" id="GO:0046872">
    <property type="term" value="F:metal ion binding"/>
    <property type="evidence" value="ECO:0007669"/>
    <property type="project" value="UniProtKB-KW"/>
</dbReference>
<dbReference type="AlphaFoldDB" id="A0A1U9V2H3"/>
<dbReference type="PANTHER" id="PTHR37418">
    <property type="entry name" value="3-KETO-5-AMINOHEXANOATE CLEAVAGE ENZYME-RELATED"/>
    <property type="match status" value="1"/>
</dbReference>
<name>A0A1U9V2H3_CUPNE</name>
<dbReference type="PANTHER" id="PTHR37418:SF2">
    <property type="entry name" value="3-KETO-5-AMINOHEXANOATE CLEAVAGE ENZYME"/>
    <property type="match status" value="1"/>
</dbReference>
<accession>A0A1U9V2H3</accession>
<evidence type="ECO:0000256" key="4">
    <source>
        <dbReference type="ARBA" id="ARBA00022833"/>
    </source>
</evidence>
<gene>
    <name evidence="5" type="ORF">BJN34_35360</name>
</gene>
<evidence type="ECO:0000256" key="2">
    <source>
        <dbReference type="ARBA" id="ARBA00022679"/>
    </source>
</evidence>
<dbReference type="Gene3D" id="3.20.20.70">
    <property type="entry name" value="Aldolase class I"/>
    <property type="match status" value="1"/>
</dbReference>
<evidence type="ECO:0000256" key="3">
    <source>
        <dbReference type="ARBA" id="ARBA00022723"/>
    </source>
</evidence>
<dbReference type="RefSeq" id="WP_078201580.1">
    <property type="nucleotide sequence ID" value="NZ_CP017759.1"/>
</dbReference>
<dbReference type="KEGG" id="cuh:BJN34_35360"/>
<keyword evidence="3" id="KW-0479">Metal-binding</keyword>
<evidence type="ECO:0000313" key="5">
    <source>
        <dbReference type="EMBL" id="AQV99158.1"/>
    </source>
</evidence>
<dbReference type="Proteomes" id="UP000189627">
    <property type="component" value="Plasmid pENH92"/>
</dbReference>
<evidence type="ECO:0000256" key="1">
    <source>
        <dbReference type="ARBA" id="ARBA00001947"/>
    </source>
</evidence>
<dbReference type="EMBL" id="CP017759">
    <property type="protein sequence ID" value="AQV99158.1"/>
    <property type="molecule type" value="Genomic_DNA"/>
</dbReference>
<keyword evidence="4" id="KW-0862">Zinc</keyword>
<geneLocation type="plasmid" evidence="6">
    <name>penh92</name>
</geneLocation>
<keyword evidence="5" id="KW-0614">Plasmid</keyword>
<dbReference type="InterPro" id="IPR013785">
    <property type="entry name" value="Aldolase_TIM"/>
</dbReference>
<sequence length="292" mass="31259">MSQPTIISCALTGGGDTTAVSPHVPVTPAQIANEAMAARAAGAAIVHIHVRDPETGKSSRELRLYQEVVDRIRDAGSDLLINLTTGAGGRYVPDEADPNRNAIAGMTTPAERMEHVLQLRPDICSLDIGTMNFGAHAFLNLPAGVEKMAAAIRAAGVKPELEIFDLGHAAYARHLYDRQLLDGPLWFQFCLGVPWGAPATAESLMAMRQLLPTGACWSAFGISRHQFPMVAQAVLLGGHVRVGLEDNLYLTRGHLAPGNASLVERAARIVRELDAEVATPTQAREILGLARR</sequence>
<proteinExistence type="predicted"/>
<dbReference type="InterPro" id="IPR008567">
    <property type="entry name" value="BKACE"/>
</dbReference>
<evidence type="ECO:0000313" key="6">
    <source>
        <dbReference type="Proteomes" id="UP000189627"/>
    </source>
</evidence>
<organism evidence="5 6">
    <name type="scientific">Cupriavidus necator</name>
    <name type="common">Alcaligenes eutrophus</name>
    <name type="synonym">Ralstonia eutropha</name>
    <dbReference type="NCBI Taxonomy" id="106590"/>
    <lineage>
        <taxon>Bacteria</taxon>
        <taxon>Pseudomonadati</taxon>
        <taxon>Pseudomonadota</taxon>
        <taxon>Betaproteobacteria</taxon>
        <taxon>Burkholderiales</taxon>
        <taxon>Burkholderiaceae</taxon>
        <taxon>Cupriavidus</taxon>
    </lineage>
</organism>
<dbReference type="OrthoDB" id="9155960at2"/>
<dbReference type="Pfam" id="PF05853">
    <property type="entry name" value="BKACE"/>
    <property type="match status" value="1"/>
</dbReference>
<dbReference type="GO" id="GO:0043720">
    <property type="term" value="F:3-keto-5-aminohexanoate cleavage activity"/>
    <property type="evidence" value="ECO:0007669"/>
    <property type="project" value="InterPro"/>
</dbReference>
<reference evidence="6" key="1">
    <citation type="submission" date="2017-02" db="EMBL/GenBank/DDBJ databases">
        <title>Complete genome sequence of Cupriavidus necator strain NH9, a 3-chlorobenzoate degrader.</title>
        <authorList>
            <person name="Moriuchi R."/>
            <person name="Dohra H."/>
            <person name="Ogawa N."/>
        </authorList>
    </citation>
    <scope>NUCLEOTIDE SEQUENCE [LARGE SCALE GENOMIC DNA]</scope>
    <source>
        <strain evidence="6">NH9</strain>
        <plasmid evidence="6">penh92</plasmid>
    </source>
</reference>
<comment type="cofactor">
    <cofactor evidence="1">
        <name>Zn(2+)</name>
        <dbReference type="ChEBI" id="CHEBI:29105"/>
    </cofactor>
</comment>